<protein>
    <submittedName>
        <fullName evidence="1">Uncharacterized protein</fullName>
    </submittedName>
</protein>
<evidence type="ECO:0000313" key="2">
    <source>
        <dbReference type="Proteomes" id="UP000887116"/>
    </source>
</evidence>
<accession>A0A8X6GP89</accession>
<dbReference type="EMBL" id="BMAO01026326">
    <property type="protein sequence ID" value="GFR08611.1"/>
    <property type="molecule type" value="Genomic_DNA"/>
</dbReference>
<dbReference type="Proteomes" id="UP000887116">
    <property type="component" value="Unassembled WGS sequence"/>
</dbReference>
<name>A0A8X6GP89_TRICU</name>
<proteinExistence type="predicted"/>
<sequence length="124" mass="14513">MSTRDEPKQTSRPAERPHCMTSFATASRFHLVPRLTHFRSPFSFIFCHRNNRQSNASNSINERDIRLPNKVQRALSDKVWGTRSQYPLHETRTETSFQKPFPGSWGCNLFIRADAICQRERFVS</sequence>
<dbReference type="AlphaFoldDB" id="A0A8X6GP89"/>
<evidence type="ECO:0000313" key="1">
    <source>
        <dbReference type="EMBL" id="GFR08611.1"/>
    </source>
</evidence>
<reference evidence="1" key="1">
    <citation type="submission" date="2020-07" db="EMBL/GenBank/DDBJ databases">
        <title>Multicomponent nature underlies the extraordinary mechanical properties of spider dragline silk.</title>
        <authorList>
            <person name="Kono N."/>
            <person name="Nakamura H."/>
            <person name="Mori M."/>
            <person name="Yoshida Y."/>
            <person name="Ohtoshi R."/>
            <person name="Malay A.D."/>
            <person name="Moran D.A.P."/>
            <person name="Tomita M."/>
            <person name="Numata K."/>
            <person name="Arakawa K."/>
        </authorList>
    </citation>
    <scope>NUCLEOTIDE SEQUENCE</scope>
</reference>
<comment type="caution">
    <text evidence="1">The sequence shown here is derived from an EMBL/GenBank/DDBJ whole genome shotgun (WGS) entry which is preliminary data.</text>
</comment>
<gene>
    <name evidence="1" type="ORF">TNCT_220851</name>
</gene>
<organism evidence="1 2">
    <name type="scientific">Trichonephila clavata</name>
    <name type="common">Joro spider</name>
    <name type="synonym">Nephila clavata</name>
    <dbReference type="NCBI Taxonomy" id="2740835"/>
    <lineage>
        <taxon>Eukaryota</taxon>
        <taxon>Metazoa</taxon>
        <taxon>Ecdysozoa</taxon>
        <taxon>Arthropoda</taxon>
        <taxon>Chelicerata</taxon>
        <taxon>Arachnida</taxon>
        <taxon>Araneae</taxon>
        <taxon>Araneomorphae</taxon>
        <taxon>Entelegynae</taxon>
        <taxon>Araneoidea</taxon>
        <taxon>Nephilidae</taxon>
        <taxon>Trichonephila</taxon>
    </lineage>
</organism>
<keyword evidence="2" id="KW-1185">Reference proteome</keyword>